<reference evidence="10 11" key="1">
    <citation type="submission" date="2024-10" db="EMBL/GenBank/DDBJ databases">
        <authorList>
            <person name="Sang B.-I."/>
            <person name="Prabhaharan D."/>
        </authorList>
    </citation>
    <scope>NUCLEOTIDE SEQUENCE [LARGE SCALE GENOMIC DNA]</scope>
    <source>
        <strain evidence="10 11">MH</strain>
    </source>
</reference>
<dbReference type="InterPro" id="IPR012337">
    <property type="entry name" value="RNaseH-like_sf"/>
</dbReference>
<dbReference type="Pfam" id="PF13482">
    <property type="entry name" value="RNase_H_2"/>
    <property type="match status" value="1"/>
</dbReference>
<evidence type="ECO:0000256" key="7">
    <source>
        <dbReference type="ARBA" id="ARBA00023125"/>
    </source>
</evidence>
<name>A0ABW7DQF2_9FIRM</name>
<evidence type="ECO:0000256" key="5">
    <source>
        <dbReference type="ARBA" id="ARBA00022705"/>
    </source>
</evidence>
<dbReference type="EMBL" id="JBIEKR010000007">
    <property type="protein sequence ID" value="MFG6273315.1"/>
    <property type="molecule type" value="Genomic_DNA"/>
</dbReference>
<evidence type="ECO:0000256" key="4">
    <source>
        <dbReference type="ARBA" id="ARBA00022695"/>
    </source>
</evidence>
<keyword evidence="7" id="KW-0238">DNA-binding</keyword>
<dbReference type="SMART" id="SM00482">
    <property type="entry name" value="POLAc"/>
    <property type="match status" value="1"/>
</dbReference>
<keyword evidence="6" id="KW-0239">DNA-directed DNA polymerase</keyword>
<evidence type="ECO:0000256" key="3">
    <source>
        <dbReference type="ARBA" id="ARBA00022679"/>
    </source>
</evidence>
<dbReference type="SUPFAM" id="SSF53098">
    <property type="entry name" value="Ribonuclease H-like"/>
    <property type="match status" value="1"/>
</dbReference>
<dbReference type="InterPro" id="IPR038720">
    <property type="entry name" value="YprB_RNase_H-like_dom"/>
</dbReference>
<dbReference type="EC" id="2.7.7.7" evidence="2"/>
<keyword evidence="4" id="KW-0548">Nucleotidyltransferase</keyword>
<evidence type="ECO:0000256" key="8">
    <source>
        <dbReference type="ARBA" id="ARBA00049244"/>
    </source>
</evidence>
<dbReference type="SUPFAM" id="SSF56672">
    <property type="entry name" value="DNA/RNA polymerases"/>
    <property type="match status" value="1"/>
</dbReference>
<keyword evidence="5" id="KW-0235">DNA replication</keyword>
<dbReference type="InterPro" id="IPR001098">
    <property type="entry name" value="DNA-dir_DNA_pol_A_palm_dom"/>
</dbReference>
<evidence type="ECO:0000256" key="1">
    <source>
        <dbReference type="ARBA" id="ARBA00007705"/>
    </source>
</evidence>
<keyword evidence="3" id="KW-0808">Transferase</keyword>
<dbReference type="Proteomes" id="UP001605989">
    <property type="component" value="Unassembled WGS sequence"/>
</dbReference>
<evidence type="ECO:0000259" key="9">
    <source>
        <dbReference type="SMART" id="SM00482"/>
    </source>
</evidence>
<dbReference type="Gene3D" id="3.30.70.370">
    <property type="match status" value="2"/>
</dbReference>
<accession>A0ABW7DQF2</accession>
<comment type="similarity">
    <text evidence="1">Belongs to the DNA polymerase type-A family.</text>
</comment>
<dbReference type="Gene3D" id="3.30.420.10">
    <property type="entry name" value="Ribonuclease H-like superfamily/Ribonuclease H"/>
    <property type="match status" value="1"/>
</dbReference>
<dbReference type="InterPro" id="IPR036397">
    <property type="entry name" value="RNaseH_sf"/>
</dbReference>
<evidence type="ECO:0000256" key="6">
    <source>
        <dbReference type="ARBA" id="ARBA00022932"/>
    </source>
</evidence>
<organism evidence="10 11">
    <name type="scientific">Megasphaera hexanoica</name>
    <dbReference type="NCBI Taxonomy" id="1675036"/>
    <lineage>
        <taxon>Bacteria</taxon>
        <taxon>Bacillati</taxon>
        <taxon>Bacillota</taxon>
        <taxon>Negativicutes</taxon>
        <taxon>Veillonellales</taxon>
        <taxon>Veillonellaceae</taxon>
        <taxon>Megasphaera</taxon>
    </lineage>
</organism>
<dbReference type="InterPro" id="IPR043502">
    <property type="entry name" value="DNA/RNA_pol_sf"/>
</dbReference>
<dbReference type="Pfam" id="PF00476">
    <property type="entry name" value="DNA_pol_A"/>
    <property type="match status" value="1"/>
</dbReference>
<gene>
    <name evidence="10" type="ORF">ACGTZG_08960</name>
</gene>
<proteinExistence type="inferred from homology"/>
<dbReference type="RefSeq" id="WP_113855681.1">
    <property type="nucleotide sequence ID" value="NZ_CP011940.1"/>
</dbReference>
<dbReference type="InterPro" id="IPR019760">
    <property type="entry name" value="DNA-dir_DNA_pol_A_CS"/>
</dbReference>
<dbReference type="InterPro" id="IPR002298">
    <property type="entry name" value="DNA_polymerase_A"/>
</dbReference>
<dbReference type="PANTHER" id="PTHR10133:SF27">
    <property type="entry name" value="DNA POLYMERASE NU"/>
    <property type="match status" value="1"/>
</dbReference>
<feature type="domain" description="DNA-directed DNA polymerase family A palm" evidence="9">
    <location>
        <begin position="388"/>
        <end position="598"/>
    </location>
</feature>
<dbReference type="PANTHER" id="PTHR10133">
    <property type="entry name" value="DNA POLYMERASE I"/>
    <property type="match status" value="1"/>
</dbReference>
<dbReference type="PROSITE" id="PS00447">
    <property type="entry name" value="DNA_POLYMERASE_A"/>
    <property type="match status" value="1"/>
</dbReference>
<comment type="catalytic activity">
    <reaction evidence="8">
        <text>DNA(n) + a 2'-deoxyribonucleoside 5'-triphosphate = DNA(n+1) + diphosphate</text>
        <dbReference type="Rhea" id="RHEA:22508"/>
        <dbReference type="Rhea" id="RHEA-COMP:17339"/>
        <dbReference type="Rhea" id="RHEA-COMP:17340"/>
        <dbReference type="ChEBI" id="CHEBI:33019"/>
        <dbReference type="ChEBI" id="CHEBI:61560"/>
        <dbReference type="ChEBI" id="CHEBI:173112"/>
        <dbReference type="EC" id="2.7.7.7"/>
    </reaction>
</comment>
<evidence type="ECO:0000313" key="11">
    <source>
        <dbReference type="Proteomes" id="UP001605989"/>
    </source>
</evidence>
<protein>
    <recommendedName>
        <fullName evidence="2">DNA-directed DNA polymerase</fullName>
        <ecNumber evidence="2">2.7.7.7</ecNumber>
    </recommendedName>
</protein>
<evidence type="ECO:0000313" key="10">
    <source>
        <dbReference type="EMBL" id="MFG6273315.1"/>
    </source>
</evidence>
<comment type="caution">
    <text evidence="10">The sequence shown here is derived from an EMBL/GenBank/DDBJ whole genome shotgun (WGS) entry which is preliminary data.</text>
</comment>
<sequence length="638" mass="72928">MLVFDIETDGLYEDVSQLFCLSVYDTDKQEMKQFDDAHAKQGARWMYDRWTKGETLCGHNIINYDLPTLAKLFDWFVLSPKLKHNVLDTLVLSRLIFTHIEDWDSSLMKKKVLPSKLFKSHSLKAWGYRLGELKGTYGEEDDAWACYNPEMLAYNKQDVVVTVKLLEKLQSYDYSKQAIELEHDVAWLMSKQEKNGFPFDTEKALKLEATLRARAGVLTAKLVQAVPRIPDKVFIPKRDNKRLGYKAGVPFQKYKDFNPNSRQQIEWLLRTHYGYSPTNIDCYDVDDPDSILDLSKCRLKIDEETFKYMKEDTQAPAEVREIVGYLEESLLLKKRLGQLADGKNAWLSMIGKDGKIHGSVIPNGAISGRATHSRPNVAQVPHVGSPYGKECRELFKVPDGWYQAGIDACGLELRCLAHFMYKYDGGQYAHTILNGDIHTMNQEAAGLPTRNQAKTFIYAYLYGAGDAKIGKIIGGTAGQGKQIKKKFNKAIPAIAMLRQAVENALVYPIDFKSGHGKPKITWKRHFLYGLDRRKLHVRSVHSALNLLLQSAGALICKKWIVTTERRLLARGLRHGWDGDFCLMAWVHDEQQIACRTEDIAKIVCEEAQQAMRDTQEYFHFNVQLDTEGIIGHNWYECH</sequence>
<evidence type="ECO:0000256" key="2">
    <source>
        <dbReference type="ARBA" id="ARBA00012417"/>
    </source>
</evidence>
<keyword evidence="11" id="KW-1185">Reference proteome</keyword>